<reference evidence="1" key="2">
    <citation type="submission" date="2025-08" db="UniProtKB">
        <authorList>
            <consortium name="Ensembl"/>
        </authorList>
    </citation>
    <scope>IDENTIFICATION</scope>
</reference>
<protein>
    <recommendedName>
        <fullName evidence="3">DUF4371 domain-containing protein</fullName>
    </recommendedName>
</protein>
<proteinExistence type="predicted"/>
<dbReference type="EMBL" id="AFYH01214313">
    <property type="status" value="NOT_ANNOTATED_CDS"/>
    <property type="molecule type" value="Genomic_DNA"/>
</dbReference>
<accession>H3A4Y6</accession>
<reference evidence="2" key="1">
    <citation type="submission" date="2011-08" db="EMBL/GenBank/DDBJ databases">
        <title>The draft genome of Latimeria chalumnae.</title>
        <authorList>
            <person name="Di Palma F."/>
            <person name="Alfoldi J."/>
            <person name="Johnson J."/>
            <person name="Berlin A."/>
            <person name="Gnerre S."/>
            <person name="Jaffe D."/>
            <person name="MacCallum I."/>
            <person name="Young S."/>
            <person name="Walker B.J."/>
            <person name="Lander E."/>
            <person name="Lindblad-Toh K."/>
        </authorList>
    </citation>
    <scope>NUCLEOTIDE SEQUENCE [LARGE SCALE GENOMIC DNA]</scope>
    <source>
        <strain evidence="2">Wild caught</strain>
    </source>
</reference>
<sequence length="197" mass="22591">MIRYFDEDVRIVKEDLLAMPVCDIANAPKLFAAVISVFIDHETPWKNVIDFPSDSANVMIGKSNSVSRRAKEQNHSVYCLPCVSHLCHLVAKAAVKATPKPVEDMLVDNFYYFNGSVKRKQEYQQWCNADVLTLIEHIETSWFSLHQAAEKCSNQWEPLYANFNSSPEVEKSGKVQGDAEYLRDVKMKLFFLFLKYG</sequence>
<dbReference type="OMA" id="CDIANAP"/>
<organism evidence="1 2">
    <name type="scientific">Latimeria chalumnae</name>
    <name type="common">Coelacanth</name>
    <dbReference type="NCBI Taxonomy" id="7897"/>
    <lineage>
        <taxon>Eukaryota</taxon>
        <taxon>Metazoa</taxon>
        <taxon>Chordata</taxon>
        <taxon>Craniata</taxon>
        <taxon>Vertebrata</taxon>
        <taxon>Euteleostomi</taxon>
        <taxon>Coelacanthiformes</taxon>
        <taxon>Coelacanthidae</taxon>
        <taxon>Latimeria</taxon>
    </lineage>
</organism>
<evidence type="ECO:0008006" key="3">
    <source>
        <dbReference type="Google" id="ProtNLM"/>
    </source>
</evidence>
<dbReference type="GeneTree" id="ENSGT01030000234766"/>
<evidence type="ECO:0000313" key="1">
    <source>
        <dbReference type="Ensembl" id="ENSLACP00000004707.1"/>
    </source>
</evidence>
<dbReference type="HOGENOM" id="CLU_1387071_0_0_1"/>
<dbReference type="Proteomes" id="UP000008672">
    <property type="component" value="Unassembled WGS sequence"/>
</dbReference>
<evidence type="ECO:0000313" key="2">
    <source>
        <dbReference type="Proteomes" id="UP000008672"/>
    </source>
</evidence>
<dbReference type="PANTHER" id="PTHR37162">
    <property type="entry name" value="HAT FAMILY DIMERISATION DOMAINCONTAINING PROTEIN-RELATED"/>
    <property type="match status" value="1"/>
</dbReference>
<dbReference type="PANTHER" id="PTHR37162:SF1">
    <property type="entry name" value="BED-TYPE DOMAIN-CONTAINING PROTEIN"/>
    <property type="match status" value="1"/>
</dbReference>
<dbReference type="Ensembl" id="ENSLACT00000004746.1">
    <property type="protein sequence ID" value="ENSLACP00000004707.1"/>
    <property type="gene ID" value="ENSLACG00000004187.1"/>
</dbReference>
<name>H3A4Y6_LATCH</name>
<dbReference type="InParanoid" id="H3A4Y6"/>
<dbReference type="InterPro" id="IPR012337">
    <property type="entry name" value="RNaseH-like_sf"/>
</dbReference>
<dbReference type="SUPFAM" id="SSF53098">
    <property type="entry name" value="Ribonuclease H-like"/>
    <property type="match status" value="1"/>
</dbReference>
<keyword evidence="2" id="KW-1185">Reference proteome</keyword>
<dbReference type="AlphaFoldDB" id="H3A4Y6"/>
<reference evidence="1" key="3">
    <citation type="submission" date="2025-09" db="UniProtKB">
        <authorList>
            <consortium name="Ensembl"/>
        </authorList>
    </citation>
    <scope>IDENTIFICATION</scope>
</reference>